<dbReference type="SUPFAM" id="SSF48403">
    <property type="entry name" value="Ankyrin repeat"/>
    <property type="match status" value="1"/>
</dbReference>
<name>A0A5C3L5P8_COPMA</name>
<keyword evidence="8" id="KW-1185">Reference proteome</keyword>
<dbReference type="AlphaFoldDB" id="A0A5C3L5P8"/>
<keyword evidence="4" id="KW-0040">ANK repeat</keyword>
<protein>
    <recommendedName>
        <fullName evidence="6">MYND-type domain-containing protein</fullName>
    </recommendedName>
</protein>
<evidence type="ECO:0000259" key="6">
    <source>
        <dbReference type="PROSITE" id="PS50865"/>
    </source>
</evidence>
<organism evidence="7 8">
    <name type="scientific">Coprinopsis marcescibilis</name>
    <name type="common">Agaric fungus</name>
    <name type="synonym">Psathyrella marcescibilis</name>
    <dbReference type="NCBI Taxonomy" id="230819"/>
    <lineage>
        <taxon>Eukaryota</taxon>
        <taxon>Fungi</taxon>
        <taxon>Dikarya</taxon>
        <taxon>Basidiomycota</taxon>
        <taxon>Agaricomycotina</taxon>
        <taxon>Agaricomycetes</taxon>
        <taxon>Agaricomycetidae</taxon>
        <taxon>Agaricales</taxon>
        <taxon>Agaricineae</taxon>
        <taxon>Psathyrellaceae</taxon>
        <taxon>Coprinopsis</taxon>
    </lineage>
</organism>
<accession>A0A5C3L5P8</accession>
<keyword evidence="2 5" id="KW-0863">Zinc-finger</keyword>
<dbReference type="Pfam" id="PF13637">
    <property type="entry name" value="Ank_4"/>
    <property type="match status" value="1"/>
</dbReference>
<proteinExistence type="predicted"/>
<dbReference type="PROSITE" id="PS50865">
    <property type="entry name" value="ZF_MYND_2"/>
    <property type="match status" value="1"/>
</dbReference>
<dbReference type="PROSITE" id="PS50088">
    <property type="entry name" value="ANK_REPEAT"/>
    <property type="match status" value="2"/>
</dbReference>
<dbReference type="Pfam" id="PF01753">
    <property type="entry name" value="zf-MYND"/>
    <property type="match status" value="1"/>
</dbReference>
<keyword evidence="3" id="KW-0862">Zinc</keyword>
<dbReference type="SUPFAM" id="SSF144232">
    <property type="entry name" value="HIT/MYND zinc finger-like"/>
    <property type="match status" value="1"/>
</dbReference>
<evidence type="ECO:0000256" key="1">
    <source>
        <dbReference type="ARBA" id="ARBA00022723"/>
    </source>
</evidence>
<sequence length="437" mass="47968">MPSKPRINFTRPPQWDAERQAGLRVTEEMKTLIAKPGFLNSENGGPRLRYLYANESLQFAISHLELFAMACYFGNIEHVTKGMQSSDPPDLSKKETPFEWGYASLVVLGSQRVATTEGGPRVDHLEVLRYLIPHGLSLDVSDIAGYTALHHTVLAPTPKQKKMTKALLKAGANVNCQNKWGETPVHAAMARDDIVGLEIFLEAGADVTIKDGNGAVASGGHVVCGPRVSATVQKWLRIRSGTAHPPMAEKACARCGDKKSALKSCGRCRTVQYCSTECQGASWKSHKQSCKPFDEASSLTVKPHYANGAKSYPRSELERGSILGLPTKPVLVSHLRASNVPDDIPSGGKQFVIKIQAPNAVYAPAPDGSYMGLYVYTWKRDFVCSIRRDTSPADYDRLTNIIRQNPPSYQKVYFAATLKSPQELVIKVSEVLADQPW</sequence>
<dbReference type="OrthoDB" id="194358at2759"/>
<gene>
    <name evidence="7" type="ORF">FA15DRAFT_118555</name>
</gene>
<dbReference type="InterPro" id="IPR036770">
    <property type="entry name" value="Ankyrin_rpt-contain_sf"/>
</dbReference>
<dbReference type="PANTHER" id="PTHR24176:SF14">
    <property type="entry name" value="ANKYRIN REPEAT DOMAIN-CONTAINING PROTEIN 31"/>
    <property type="match status" value="1"/>
</dbReference>
<evidence type="ECO:0000256" key="4">
    <source>
        <dbReference type="PROSITE-ProRule" id="PRU00023"/>
    </source>
</evidence>
<dbReference type="GO" id="GO:0008270">
    <property type="term" value="F:zinc ion binding"/>
    <property type="evidence" value="ECO:0007669"/>
    <property type="project" value="UniProtKB-KW"/>
</dbReference>
<feature type="repeat" description="ANK" evidence="4">
    <location>
        <begin position="180"/>
        <end position="212"/>
    </location>
</feature>
<dbReference type="PROSITE" id="PS50297">
    <property type="entry name" value="ANK_REP_REGION"/>
    <property type="match status" value="1"/>
</dbReference>
<dbReference type="SMART" id="SM00248">
    <property type="entry name" value="ANK"/>
    <property type="match status" value="3"/>
</dbReference>
<dbReference type="PROSITE" id="PS01360">
    <property type="entry name" value="ZF_MYND_1"/>
    <property type="match status" value="1"/>
</dbReference>
<evidence type="ECO:0000256" key="2">
    <source>
        <dbReference type="ARBA" id="ARBA00022771"/>
    </source>
</evidence>
<dbReference type="Proteomes" id="UP000307440">
    <property type="component" value="Unassembled WGS sequence"/>
</dbReference>
<evidence type="ECO:0000256" key="3">
    <source>
        <dbReference type="ARBA" id="ARBA00022833"/>
    </source>
</evidence>
<dbReference type="InterPro" id="IPR002893">
    <property type="entry name" value="Znf_MYND"/>
</dbReference>
<dbReference type="InterPro" id="IPR002110">
    <property type="entry name" value="Ankyrin_rpt"/>
</dbReference>
<reference evidence="7 8" key="1">
    <citation type="journal article" date="2019" name="Nat. Ecol. Evol.">
        <title>Megaphylogeny resolves global patterns of mushroom evolution.</title>
        <authorList>
            <person name="Varga T."/>
            <person name="Krizsan K."/>
            <person name="Foldi C."/>
            <person name="Dima B."/>
            <person name="Sanchez-Garcia M."/>
            <person name="Sanchez-Ramirez S."/>
            <person name="Szollosi G.J."/>
            <person name="Szarkandi J.G."/>
            <person name="Papp V."/>
            <person name="Albert L."/>
            <person name="Andreopoulos W."/>
            <person name="Angelini C."/>
            <person name="Antonin V."/>
            <person name="Barry K.W."/>
            <person name="Bougher N.L."/>
            <person name="Buchanan P."/>
            <person name="Buyck B."/>
            <person name="Bense V."/>
            <person name="Catcheside P."/>
            <person name="Chovatia M."/>
            <person name="Cooper J."/>
            <person name="Damon W."/>
            <person name="Desjardin D."/>
            <person name="Finy P."/>
            <person name="Geml J."/>
            <person name="Haridas S."/>
            <person name="Hughes K."/>
            <person name="Justo A."/>
            <person name="Karasinski D."/>
            <person name="Kautmanova I."/>
            <person name="Kiss B."/>
            <person name="Kocsube S."/>
            <person name="Kotiranta H."/>
            <person name="LaButti K.M."/>
            <person name="Lechner B.E."/>
            <person name="Liimatainen K."/>
            <person name="Lipzen A."/>
            <person name="Lukacs Z."/>
            <person name="Mihaltcheva S."/>
            <person name="Morgado L.N."/>
            <person name="Niskanen T."/>
            <person name="Noordeloos M.E."/>
            <person name="Ohm R.A."/>
            <person name="Ortiz-Santana B."/>
            <person name="Ovrebo C."/>
            <person name="Racz N."/>
            <person name="Riley R."/>
            <person name="Savchenko A."/>
            <person name="Shiryaev A."/>
            <person name="Soop K."/>
            <person name="Spirin V."/>
            <person name="Szebenyi C."/>
            <person name="Tomsovsky M."/>
            <person name="Tulloss R.E."/>
            <person name="Uehling J."/>
            <person name="Grigoriev I.V."/>
            <person name="Vagvolgyi C."/>
            <person name="Papp T."/>
            <person name="Martin F.M."/>
            <person name="Miettinen O."/>
            <person name="Hibbett D.S."/>
            <person name="Nagy L.G."/>
        </authorList>
    </citation>
    <scope>NUCLEOTIDE SEQUENCE [LARGE SCALE GENOMIC DNA]</scope>
    <source>
        <strain evidence="7 8">CBS 121175</strain>
    </source>
</reference>
<keyword evidence="1" id="KW-0479">Metal-binding</keyword>
<dbReference type="EMBL" id="ML210160">
    <property type="protein sequence ID" value="TFK27873.1"/>
    <property type="molecule type" value="Genomic_DNA"/>
</dbReference>
<evidence type="ECO:0000313" key="7">
    <source>
        <dbReference type="EMBL" id="TFK27873.1"/>
    </source>
</evidence>
<evidence type="ECO:0000256" key="5">
    <source>
        <dbReference type="PROSITE-ProRule" id="PRU00134"/>
    </source>
</evidence>
<feature type="repeat" description="ANK" evidence="4">
    <location>
        <begin position="144"/>
        <end position="179"/>
    </location>
</feature>
<dbReference type="InterPro" id="IPR042334">
    <property type="entry name" value="ANKRD31"/>
</dbReference>
<dbReference type="Gene3D" id="6.10.140.2220">
    <property type="match status" value="1"/>
</dbReference>
<dbReference type="STRING" id="230819.A0A5C3L5P8"/>
<dbReference type="PANTHER" id="PTHR24176">
    <property type="entry name" value="ANKYRIN REPEAT DOMAIN-CONTAINING PROTEIN 31-RELATED"/>
    <property type="match status" value="1"/>
</dbReference>
<feature type="domain" description="MYND-type" evidence="6">
    <location>
        <begin position="252"/>
        <end position="290"/>
    </location>
</feature>
<dbReference type="Gene3D" id="1.25.40.20">
    <property type="entry name" value="Ankyrin repeat-containing domain"/>
    <property type="match status" value="1"/>
</dbReference>
<evidence type="ECO:0000313" key="8">
    <source>
        <dbReference type="Proteomes" id="UP000307440"/>
    </source>
</evidence>